<dbReference type="PANTHER" id="PTHR43238:SF1">
    <property type="entry name" value="GDP-L-FUCOSE SYNTHASE"/>
    <property type="match status" value="1"/>
</dbReference>
<dbReference type="GO" id="GO:0070401">
    <property type="term" value="F:NADP+ binding"/>
    <property type="evidence" value="ECO:0007669"/>
    <property type="project" value="UniProtKB-UniRule"/>
</dbReference>
<evidence type="ECO:0000256" key="8">
    <source>
        <dbReference type="ARBA" id="ARBA00051935"/>
    </source>
</evidence>
<dbReference type="InterPro" id="IPR001509">
    <property type="entry name" value="Epimerase_deHydtase"/>
</dbReference>
<feature type="site" description="Important for catalytic activity" evidence="9">
    <location>
        <position position="107"/>
    </location>
</feature>
<dbReference type="Pfam" id="PF01370">
    <property type="entry name" value="Epimerase"/>
    <property type="match status" value="1"/>
</dbReference>
<dbReference type="SUPFAM" id="SSF51735">
    <property type="entry name" value="NAD(P)-binding Rossmann-fold domains"/>
    <property type="match status" value="1"/>
</dbReference>
<dbReference type="RefSeq" id="WP_069943897.1">
    <property type="nucleotide sequence ID" value="NZ_MIPW01000006.1"/>
</dbReference>
<comment type="caution">
    <text evidence="11">The sequence shown here is derived from an EMBL/GenBank/DDBJ whole genome shotgun (WGS) entry which is preliminary data.</text>
</comment>
<accession>A0AB36FV58</accession>
<proteinExistence type="inferred from homology"/>
<feature type="binding site" evidence="9">
    <location>
        <position position="278"/>
    </location>
    <ligand>
        <name>substrate</name>
    </ligand>
</feature>
<gene>
    <name evidence="9" type="primary">fcl</name>
    <name evidence="11" type="ORF">BFV95_1044</name>
</gene>
<feature type="binding site" evidence="9">
    <location>
        <begin position="10"/>
        <end position="16"/>
    </location>
    <ligand>
        <name>NADP(+)</name>
        <dbReference type="ChEBI" id="CHEBI:58349"/>
    </ligand>
</feature>
<feature type="binding site" evidence="9">
    <location>
        <begin position="163"/>
        <end position="166"/>
    </location>
    <ligand>
        <name>NADP(+)</name>
        <dbReference type="ChEBI" id="CHEBI:58349"/>
    </ligand>
</feature>
<name>A0AB36FV58_ALTMA</name>
<dbReference type="Gene3D" id="3.40.50.720">
    <property type="entry name" value="NAD(P)-binding Rossmann-like Domain"/>
    <property type="match status" value="1"/>
</dbReference>
<feature type="binding site" evidence="9">
    <location>
        <position position="179"/>
    </location>
    <ligand>
        <name>NADP(+)</name>
        <dbReference type="ChEBI" id="CHEBI:58349"/>
    </ligand>
</feature>
<keyword evidence="7 9" id="KW-0511">Multifunctional enzyme</keyword>
<keyword evidence="12" id="KW-1185">Reference proteome</keyword>
<dbReference type="InterPro" id="IPR028614">
    <property type="entry name" value="GDP_fucose/colitose_synth"/>
</dbReference>
<dbReference type="EC" id="1.1.1.271" evidence="3 9"/>
<evidence type="ECO:0000256" key="1">
    <source>
        <dbReference type="ARBA" id="ARBA00004883"/>
    </source>
</evidence>
<evidence type="ECO:0000313" key="11">
    <source>
        <dbReference type="EMBL" id="OES33978.1"/>
    </source>
</evidence>
<evidence type="ECO:0000256" key="7">
    <source>
        <dbReference type="ARBA" id="ARBA00023268"/>
    </source>
</evidence>
<keyword evidence="5 9" id="KW-0560">Oxidoreductase</keyword>
<feature type="binding site" evidence="9">
    <location>
        <position position="187"/>
    </location>
    <ligand>
        <name>substrate</name>
    </ligand>
</feature>
<comment type="pathway">
    <text evidence="1 9">Nucleotide-sugar biosynthesis; GDP-L-fucose biosynthesis via de novo pathway; GDP-L-fucose from GDP-alpha-D-mannose: step 2/2.</text>
</comment>
<feature type="binding site" evidence="9">
    <location>
        <position position="209"/>
    </location>
    <ligand>
        <name>substrate</name>
    </ligand>
</feature>
<dbReference type="GO" id="GO:0042351">
    <property type="term" value="P:'de novo' GDP-L-fucose biosynthetic process"/>
    <property type="evidence" value="ECO:0007669"/>
    <property type="project" value="UniProtKB-UniRule"/>
</dbReference>
<dbReference type="PANTHER" id="PTHR43238">
    <property type="entry name" value="GDP-L-FUCOSE SYNTHASE"/>
    <property type="match status" value="1"/>
</dbReference>
<dbReference type="FunFam" id="3.40.50.720:FF:000101">
    <property type="entry name" value="GDP-L-fucose synthase"/>
    <property type="match status" value="1"/>
</dbReference>
<evidence type="ECO:0000259" key="10">
    <source>
        <dbReference type="Pfam" id="PF01370"/>
    </source>
</evidence>
<dbReference type="AlphaFoldDB" id="A0AB36FV58"/>
<dbReference type="InterPro" id="IPR036291">
    <property type="entry name" value="NAD(P)-bd_dom_sf"/>
</dbReference>
<dbReference type="GO" id="GO:0016853">
    <property type="term" value="F:isomerase activity"/>
    <property type="evidence" value="ECO:0007669"/>
    <property type="project" value="UniProtKB-KW"/>
</dbReference>
<comment type="function">
    <text evidence="9">Catalyzes the two-step NADP-dependent conversion of GDP-4-dehydro-6-deoxy-D-mannose to GDP-fucose, involving an epimerase and a reductase reaction.</text>
</comment>
<organism evidence="11 12">
    <name type="scientific">Alteromonas macleodii</name>
    <name type="common">Pseudoalteromonas macleodii</name>
    <dbReference type="NCBI Taxonomy" id="28108"/>
    <lineage>
        <taxon>Bacteria</taxon>
        <taxon>Pseudomonadati</taxon>
        <taxon>Pseudomonadota</taxon>
        <taxon>Gammaproteobacteria</taxon>
        <taxon>Alteromonadales</taxon>
        <taxon>Alteromonadaceae</taxon>
        <taxon>Alteromonas/Salinimonas group</taxon>
        <taxon>Alteromonas</taxon>
    </lineage>
</organism>
<dbReference type="GO" id="GO:0050577">
    <property type="term" value="F:GDP-L-fucose synthase activity"/>
    <property type="evidence" value="ECO:0007669"/>
    <property type="project" value="UniProtKB-UniRule"/>
</dbReference>
<evidence type="ECO:0000256" key="6">
    <source>
        <dbReference type="ARBA" id="ARBA00023235"/>
    </source>
</evidence>
<feature type="active site" description="Proton donor/acceptor" evidence="9">
    <location>
        <position position="136"/>
    </location>
</feature>
<evidence type="ECO:0000313" key="12">
    <source>
        <dbReference type="Proteomes" id="UP000095392"/>
    </source>
</evidence>
<evidence type="ECO:0000256" key="2">
    <source>
        <dbReference type="ARBA" id="ARBA00005959"/>
    </source>
</evidence>
<evidence type="ECO:0000256" key="5">
    <source>
        <dbReference type="ARBA" id="ARBA00023002"/>
    </source>
</evidence>
<feature type="binding site" evidence="9">
    <location>
        <begin position="105"/>
        <end position="108"/>
    </location>
    <ligand>
        <name>NADP(+)</name>
        <dbReference type="ChEBI" id="CHEBI:58349"/>
    </ligand>
</feature>
<dbReference type="EMBL" id="MIPY01000008">
    <property type="protein sequence ID" value="OES33978.1"/>
    <property type="molecule type" value="Genomic_DNA"/>
</dbReference>
<feature type="site" description="Important for catalytic activity" evidence="9">
    <location>
        <position position="109"/>
    </location>
</feature>
<sequence length="319" mass="35876">MAMKNIFIAGHRGMVGRALCRAFEGDDDVNLITKAKAELDLTVQADVERFFDQNHIDEVYLAAAKVGGIYANNALTGEFIHQNLMIQSNVIHAAHRSGVQKLLFLGSSCIYPKFANQPIREEALLTGQLEPTNESYAVAKIAGIKLCEAYRRQYGRDYRSVMPTNLYGPYDNFDPQNGHVIPALFYKFHQALKNNTSEVEIWGSGQARREFLHVDDLASACKFLMAKDEDAFWAIVDAHCSHINIGTGSDCSIKELAEMIKISTGYQGQLSFDENKPEGTPVKRLDVTKMQALGWQADYKLKDGLQEVWNWYCKHRSEA</sequence>
<comment type="similarity">
    <text evidence="2 9">Belongs to the NAD(P)-dependent epimerase/dehydratase family. Fucose synthase subfamily.</text>
</comment>
<dbReference type="CDD" id="cd05239">
    <property type="entry name" value="GDP_FS_SDR_e"/>
    <property type="match status" value="1"/>
</dbReference>
<evidence type="ECO:0000256" key="4">
    <source>
        <dbReference type="ARBA" id="ARBA00022857"/>
    </source>
</evidence>
<protein>
    <recommendedName>
        <fullName evidence="3 9">GDP-L-fucose synthase</fullName>
        <ecNumber evidence="3 9">1.1.1.271</ecNumber>
    </recommendedName>
    <alternativeName>
        <fullName evidence="9">GDP-4-keto-6-deoxy-D-mannose-3,5-epimerase-4-reductase</fullName>
    </alternativeName>
</protein>
<reference evidence="11 12" key="1">
    <citation type="submission" date="2016-09" db="EMBL/GenBank/DDBJ databases">
        <title>Draft Genome Sequence of four Alteromonas macleodii strains isolated from copper coupons and grown long-term at elevated copper levels.</title>
        <authorList>
            <person name="Cusick K."/>
            <person name="Dale J."/>
            <person name="Little B."/>
            <person name="Biffinger J."/>
        </authorList>
    </citation>
    <scope>NUCLEOTIDE SEQUENCE [LARGE SCALE GENOMIC DNA]</scope>
    <source>
        <strain evidence="11 12">KCP01</strain>
    </source>
</reference>
<evidence type="ECO:0000256" key="3">
    <source>
        <dbReference type="ARBA" id="ARBA00012371"/>
    </source>
</evidence>
<keyword evidence="6 9" id="KW-0413">Isomerase</keyword>
<keyword evidence="4 9" id="KW-0521">NADP</keyword>
<comment type="catalytic activity">
    <reaction evidence="8 9">
        <text>GDP-beta-L-fucose + NADP(+) = GDP-4-dehydro-alpha-D-rhamnose + NADPH + H(+)</text>
        <dbReference type="Rhea" id="RHEA:18885"/>
        <dbReference type="ChEBI" id="CHEBI:15378"/>
        <dbReference type="ChEBI" id="CHEBI:57273"/>
        <dbReference type="ChEBI" id="CHEBI:57783"/>
        <dbReference type="ChEBI" id="CHEBI:57964"/>
        <dbReference type="ChEBI" id="CHEBI:58349"/>
        <dbReference type="EC" id="1.1.1.271"/>
    </reaction>
</comment>
<feature type="binding site" evidence="9">
    <location>
        <position position="140"/>
    </location>
    <ligand>
        <name>NADP(+)</name>
        <dbReference type="ChEBI" id="CHEBI:58349"/>
    </ligand>
</feature>
<feature type="domain" description="NAD-dependent epimerase/dehydratase" evidence="10">
    <location>
        <begin position="6"/>
        <end position="229"/>
    </location>
</feature>
<evidence type="ECO:0000256" key="9">
    <source>
        <dbReference type="HAMAP-Rule" id="MF_00956"/>
    </source>
</evidence>
<dbReference type="Gene3D" id="3.90.25.10">
    <property type="entry name" value="UDP-galactose 4-epimerase, domain 1"/>
    <property type="match status" value="1"/>
</dbReference>
<feature type="binding site" evidence="9">
    <location>
        <position position="202"/>
    </location>
    <ligand>
        <name>substrate</name>
    </ligand>
</feature>
<dbReference type="Proteomes" id="UP000095392">
    <property type="component" value="Unassembled WGS sequence"/>
</dbReference>
<dbReference type="HAMAP" id="MF_00956">
    <property type="entry name" value="GDP_fucose_synth"/>
    <property type="match status" value="1"/>
</dbReference>